<name>A0A6G1JWS5_9PLEO</name>
<evidence type="ECO:0000259" key="3">
    <source>
        <dbReference type="PROSITE" id="PS51462"/>
    </source>
</evidence>
<gene>
    <name evidence="4" type="ORF">K504DRAFT_484733</name>
</gene>
<organism evidence="4 5">
    <name type="scientific">Pleomassaria siparia CBS 279.74</name>
    <dbReference type="NCBI Taxonomy" id="1314801"/>
    <lineage>
        <taxon>Eukaryota</taxon>
        <taxon>Fungi</taxon>
        <taxon>Dikarya</taxon>
        <taxon>Ascomycota</taxon>
        <taxon>Pezizomycotina</taxon>
        <taxon>Dothideomycetes</taxon>
        <taxon>Pleosporomycetidae</taxon>
        <taxon>Pleosporales</taxon>
        <taxon>Pleomassariaceae</taxon>
        <taxon>Pleomassaria</taxon>
    </lineage>
</organism>
<sequence length="193" mass="22246">MCYTSLILQDEPKHQVVHLHGGRVAFLMILRPKDSRFERYVILIEQPRTGARSTSFLEIPAGMLDDSDEVKGQAIKEIQEETNLKISKEDLIDMTKLAFEKTGTGLDENIPLLLWEKDLDRKEIESLKGRLTGERTQDERTTPRICDYEDLWKEGARDSKALAARALYEGLHRTGRIEDELLKVRQGRLGRLR</sequence>
<feature type="domain" description="Nudix hydrolase" evidence="3">
    <location>
        <begin position="20"/>
        <end position="169"/>
    </location>
</feature>
<evidence type="ECO:0000256" key="2">
    <source>
        <dbReference type="ARBA" id="ARBA00022801"/>
    </source>
</evidence>
<dbReference type="InterPro" id="IPR015797">
    <property type="entry name" value="NUDIX_hydrolase-like_dom_sf"/>
</dbReference>
<evidence type="ECO:0000313" key="5">
    <source>
        <dbReference type="Proteomes" id="UP000799428"/>
    </source>
</evidence>
<reference evidence="4" key="1">
    <citation type="journal article" date="2020" name="Stud. Mycol.">
        <title>101 Dothideomycetes genomes: a test case for predicting lifestyles and emergence of pathogens.</title>
        <authorList>
            <person name="Haridas S."/>
            <person name="Albert R."/>
            <person name="Binder M."/>
            <person name="Bloem J."/>
            <person name="Labutti K."/>
            <person name="Salamov A."/>
            <person name="Andreopoulos B."/>
            <person name="Baker S."/>
            <person name="Barry K."/>
            <person name="Bills G."/>
            <person name="Bluhm B."/>
            <person name="Cannon C."/>
            <person name="Castanera R."/>
            <person name="Culley D."/>
            <person name="Daum C."/>
            <person name="Ezra D."/>
            <person name="Gonzalez J."/>
            <person name="Henrissat B."/>
            <person name="Kuo A."/>
            <person name="Liang C."/>
            <person name="Lipzen A."/>
            <person name="Lutzoni F."/>
            <person name="Magnuson J."/>
            <person name="Mondo S."/>
            <person name="Nolan M."/>
            <person name="Ohm R."/>
            <person name="Pangilinan J."/>
            <person name="Park H.-J."/>
            <person name="Ramirez L."/>
            <person name="Alfaro M."/>
            <person name="Sun H."/>
            <person name="Tritt A."/>
            <person name="Yoshinaga Y."/>
            <person name="Zwiers L.-H."/>
            <person name="Turgeon B."/>
            <person name="Goodwin S."/>
            <person name="Spatafora J."/>
            <person name="Crous P."/>
            <person name="Grigoriev I."/>
        </authorList>
    </citation>
    <scope>NUCLEOTIDE SEQUENCE</scope>
    <source>
        <strain evidence="4">CBS 279.74</strain>
    </source>
</reference>
<dbReference type="InterPro" id="IPR000086">
    <property type="entry name" value="NUDIX_hydrolase_dom"/>
</dbReference>
<dbReference type="SUPFAM" id="SSF55811">
    <property type="entry name" value="Nudix"/>
    <property type="match status" value="1"/>
</dbReference>
<comment type="cofactor">
    <cofactor evidence="1">
        <name>Mg(2+)</name>
        <dbReference type="ChEBI" id="CHEBI:18420"/>
    </cofactor>
</comment>
<dbReference type="GO" id="GO:0019693">
    <property type="term" value="P:ribose phosphate metabolic process"/>
    <property type="evidence" value="ECO:0007669"/>
    <property type="project" value="TreeGrafter"/>
</dbReference>
<dbReference type="Pfam" id="PF00293">
    <property type="entry name" value="NUDIX"/>
    <property type="match status" value="1"/>
</dbReference>
<dbReference type="GO" id="GO:0006753">
    <property type="term" value="P:nucleoside phosphate metabolic process"/>
    <property type="evidence" value="ECO:0007669"/>
    <property type="project" value="TreeGrafter"/>
</dbReference>
<accession>A0A6G1JWS5</accession>
<dbReference type="AlphaFoldDB" id="A0A6G1JWS5"/>
<dbReference type="GO" id="GO:0080042">
    <property type="term" value="F:ADP-glucose pyrophosphohydrolase activity"/>
    <property type="evidence" value="ECO:0007669"/>
    <property type="project" value="TreeGrafter"/>
</dbReference>
<evidence type="ECO:0000256" key="1">
    <source>
        <dbReference type="ARBA" id="ARBA00001946"/>
    </source>
</evidence>
<dbReference type="PROSITE" id="PS51462">
    <property type="entry name" value="NUDIX"/>
    <property type="match status" value="1"/>
</dbReference>
<protein>
    <recommendedName>
        <fullName evidence="3">Nudix hydrolase domain-containing protein</fullName>
    </recommendedName>
</protein>
<proteinExistence type="predicted"/>
<evidence type="ECO:0000313" key="4">
    <source>
        <dbReference type="EMBL" id="KAF2704940.1"/>
    </source>
</evidence>
<dbReference type="PANTHER" id="PTHR11839">
    <property type="entry name" value="UDP/ADP-SUGAR PYROPHOSPHATASE"/>
    <property type="match status" value="1"/>
</dbReference>
<dbReference type="PANTHER" id="PTHR11839:SF18">
    <property type="entry name" value="NUDIX HYDROLASE DOMAIN-CONTAINING PROTEIN"/>
    <property type="match status" value="1"/>
</dbReference>
<keyword evidence="5" id="KW-1185">Reference proteome</keyword>
<dbReference type="EMBL" id="MU005780">
    <property type="protein sequence ID" value="KAF2704940.1"/>
    <property type="molecule type" value="Genomic_DNA"/>
</dbReference>
<dbReference type="OrthoDB" id="10249920at2759"/>
<dbReference type="Gene3D" id="3.90.79.10">
    <property type="entry name" value="Nucleoside Triphosphate Pyrophosphohydrolase"/>
    <property type="match status" value="1"/>
</dbReference>
<dbReference type="Proteomes" id="UP000799428">
    <property type="component" value="Unassembled WGS sequence"/>
</dbReference>
<dbReference type="GO" id="GO:0080041">
    <property type="term" value="F:ADP-ribose pyrophosphohydrolase activity"/>
    <property type="evidence" value="ECO:0007669"/>
    <property type="project" value="TreeGrafter"/>
</dbReference>
<keyword evidence="2" id="KW-0378">Hydrolase</keyword>